<evidence type="ECO:0000259" key="2">
    <source>
        <dbReference type="PROSITE" id="PS50937"/>
    </source>
</evidence>
<dbReference type="GO" id="GO:0003700">
    <property type="term" value="F:DNA-binding transcription factor activity"/>
    <property type="evidence" value="ECO:0007669"/>
    <property type="project" value="InterPro"/>
</dbReference>
<dbReference type="InterPro" id="IPR047057">
    <property type="entry name" value="MerR_fam"/>
</dbReference>
<feature type="domain" description="HTH merR-type" evidence="2">
    <location>
        <begin position="19"/>
        <end position="76"/>
    </location>
</feature>
<evidence type="ECO:0000313" key="4">
    <source>
        <dbReference type="Proteomes" id="UP000247476"/>
    </source>
</evidence>
<dbReference type="SMART" id="SM00422">
    <property type="entry name" value="HTH_MERR"/>
    <property type="match status" value="1"/>
</dbReference>
<dbReference type="CDD" id="cd00592">
    <property type="entry name" value="HTH_MerR-like"/>
    <property type="match status" value="1"/>
</dbReference>
<evidence type="ECO:0000313" key="3">
    <source>
        <dbReference type="EMBL" id="PYI51902.1"/>
    </source>
</evidence>
<gene>
    <name evidence="3" type="ORF">DLM86_23605</name>
</gene>
<dbReference type="PANTHER" id="PTHR30204">
    <property type="entry name" value="REDOX-CYCLING DRUG-SENSING TRANSCRIPTIONAL ACTIVATOR SOXR"/>
    <property type="match status" value="1"/>
</dbReference>
<sequence>MSSYTAKQLTELVQKDDPDVNLRTVRYYTQIGLLPPLETEGSKRVYTDRHLHCLRAIRALANNGETLAGIRDKLNGLSFEEVTAIGDNLRLVRSDDMLLNETHRIGDDVILSIHPRVSDEVKAKMIETVSRLLKGDDR</sequence>
<dbReference type="InterPro" id="IPR009061">
    <property type="entry name" value="DNA-bd_dom_put_sf"/>
</dbReference>
<dbReference type="PANTHER" id="PTHR30204:SF93">
    <property type="entry name" value="HTH MERR-TYPE DOMAIN-CONTAINING PROTEIN"/>
    <property type="match status" value="1"/>
</dbReference>
<dbReference type="Proteomes" id="UP000247476">
    <property type="component" value="Unassembled WGS sequence"/>
</dbReference>
<evidence type="ECO:0000256" key="1">
    <source>
        <dbReference type="ARBA" id="ARBA00023125"/>
    </source>
</evidence>
<dbReference type="SUPFAM" id="SSF46955">
    <property type="entry name" value="Putative DNA-binding domain"/>
    <property type="match status" value="1"/>
</dbReference>
<keyword evidence="4" id="KW-1185">Reference proteome</keyword>
<reference evidence="3 4" key="1">
    <citation type="submission" date="2018-05" db="EMBL/GenBank/DDBJ databases">
        <title>Paenibacillus flagellatus sp. nov., isolated from selenium mineral soil.</title>
        <authorList>
            <person name="Dai X."/>
        </authorList>
    </citation>
    <scope>NUCLEOTIDE SEQUENCE [LARGE SCALE GENOMIC DNA]</scope>
    <source>
        <strain evidence="3 4">DXL2</strain>
    </source>
</reference>
<organism evidence="3 4">
    <name type="scientific">Paenibacillus flagellatus</name>
    <dbReference type="NCBI Taxonomy" id="2211139"/>
    <lineage>
        <taxon>Bacteria</taxon>
        <taxon>Bacillati</taxon>
        <taxon>Bacillota</taxon>
        <taxon>Bacilli</taxon>
        <taxon>Bacillales</taxon>
        <taxon>Paenibacillaceae</taxon>
        <taxon>Paenibacillus</taxon>
    </lineage>
</organism>
<proteinExistence type="predicted"/>
<dbReference type="Pfam" id="PF13411">
    <property type="entry name" value="MerR_1"/>
    <property type="match status" value="1"/>
</dbReference>
<dbReference type="OrthoDB" id="9802944at2"/>
<dbReference type="GO" id="GO:0003677">
    <property type="term" value="F:DNA binding"/>
    <property type="evidence" value="ECO:0007669"/>
    <property type="project" value="UniProtKB-KW"/>
</dbReference>
<comment type="caution">
    <text evidence="3">The sequence shown here is derived from an EMBL/GenBank/DDBJ whole genome shotgun (WGS) entry which is preliminary data.</text>
</comment>
<keyword evidence="1" id="KW-0238">DNA-binding</keyword>
<dbReference type="PROSITE" id="PS50937">
    <property type="entry name" value="HTH_MERR_2"/>
    <property type="match status" value="1"/>
</dbReference>
<dbReference type="Gene3D" id="1.10.1660.10">
    <property type="match status" value="1"/>
</dbReference>
<dbReference type="AlphaFoldDB" id="A0A2V5K027"/>
<protein>
    <submittedName>
        <fullName evidence="3">MerR family transcriptional regulator</fullName>
    </submittedName>
</protein>
<dbReference type="EMBL" id="QJVJ01000011">
    <property type="protein sequence ID" value="PYI51902.1"/>
    <property type="molecule type" value="Genomic_DNA"/>
</dbReference>
<dbReference type="RefSeq" id="WP_110842529.1">
    <property type="nucleotide sequence ID" value="NZ_QJVJ01000011.1"/>
</dbReference>
<accession>A0A2V5K027</accession>
<name>A0A2V5K027_9BACL</name>
<dbReference type="InterPro" id="IPR000551">
    <property type="entry name" value="MerR-type_HTH_dom"/>
</dbReference>